<gene>
    <name evidence="1" type="ORF">CANINC_002438</name>
</gene>
<comment type="caution">
    <text evidence="1">The sequence shown here is derived from an EMBL/GenBank/DDBJ whole genome shotgun (WGS) entry which is preliminary data.</text>
</comment>
<evidence type="ECO:0000313" key="2">
    <source>
        <dbReference type="Proteomes" id="UP000307173"/>
    </source>
</evidence>
<name>A0A4T0X1A7_9ASCO</name>
<dbReference type="Proteomes" id="UP000307173">
    <property type="component" value="Unassembled WGS sequence"/>
</dbReference>
<organism evidence="1 2">
    <name type="scientific">Pichia inconspicua</name>
    <dbReference type="NCBI Taxonomy" id="52247"/>
    <lineage>
        <taxon>Eukaryota</taxon>
        <taxon>Fungi</taxon>
        <taxon>Dikarya</taxon>
        <taxon>Ascomycota</taxon>
        <taxon>Saccharomycotina</taxon>
        <taxon>Pichiomycetes</taxon>
        <taxon>Pichiales</taxon>
        <taxon>Pichiaceae</taxon>
        <taxon>Pichia</taxon>
    </lineage>
</organism>
<proteinExistence type="predicted"/>
<protein>
    <submittedName>
        <fullName evidence="1">Uncharacterized protein</fullName>
    </submittedName>
</protein>
<dbReference type="AlphaFoldDB" id="A0A4T0X1A7"/>
<keyword evidence="2" id="KW-1185">Reference proteome</keyword>
<dbReference type="OrthoDB" id="3997625at2759"/>
<reference evidence="1 2" key="1">
    <citation type="journal article" date="2019" name="Front. Genet.">
        <title>Whole-Genome Sequencing of the Opportunistic Yeast Pathogen Candida inconspicua Uncovers Its Hybrid Origin.</title>
        <authorList>
            <person name="Mixao V."/>
            <person name="Hansen A.P."/>
            <person name="Saus E."/>
            <person name="Boekhout T."/>
            <person name="Lass-Florl C."/>
            <person name="Gabaldon T."/>
        </authorList>
    </citation>
    <scope>NUCLEOTIDE SEQUENCE [LARGE SCALE GENOMIC DNA]</scope>
    <source>
        <strain evidence="1 2">CBS 180</strain>
    </source>
</reference>
<sequence length="270" mass="31568">MSKRKGDNDVYEVFGESLRSTRSCLTLNSHILDHNSNQPLYHVENPFLIKSIQDLLNLIFTVKCKTIDELMLREQSVSLSQQLRTPMGEVKRLKYTNQIIEIPIFPKPIVLKHNSNFPFIREPMSLSVQCDKFLANPYNYQLFNKIILKNATIVPLMHTLQIILNPNTQLSFTLDCYIVSENKSSIESQLNENVFDAANIIFELPELWRFGYCYINSDTELRDADKVLLISEYWRNFKLMFSEMSNLDLLVSVKQDKVHIHNILHHHYTS</sequence>
<accession>A0A4T0X1A7</accession>
<dbReference type="EMBL" id="SELW01000391">
    <property type="protein sequence ID" value="TID28565.1"/>
    <property type="molecule type" value="Genomic_DNA"/>
</dbReference>
<evidence type="ECO:0000313" key="1">
    <source>
        <dbReference type="EMBL" id="TID28565.1"/>
    </source>
</evidence>